<dbReference type="AlphaFoldDB" id="A0A220U865"/>
<dbReference type="Proteomes" id="UP000198312">
    <property type="component" value="Chromosome"/>
</dbReference>
<evidence type="ECO:0000313" key="2">
    <source>
        <dbReference type="Proteomes" id="UP000198312"/>
    </source>
</evidence>
<accession>A0A220U865</accession>
<dbReference type="RefSeq" id="WP_089063476.1">
    <property type="nucleotide sequence ID" value="NZ_CP022315.1"/>
</dbReference>
<protein>
    <submittedName>
        <fullName evidence="1">Uncharacterized protein</fullName>
    </submittedName>
</protein>
<dbReference type="Pfam" id="PF19888">
    <property type="entry name" value="DUF6361"/>
    <property type="match status" value="1"/>
</dbReference>
<dbReference type="KEGG" id="vil:CFK37_19775"/>
<proteinExistence type="predicted"/>
<reference evidence="1 2" key="1">
    <citation type="submission" date="2017-07" db="EMBL/GenBank/DDBJ databases">
        <title>Virgibacillus sp. LM2416.</title>
        <authorList>
            <person name="Tak E.J."/>
            <person name="Bae J.-W."/>
        </authorList>
    </citation>
    <scope>NUCLEOTIDE SEQUENCE [LARGE SCALE GENOMIC DNA]</scope>
    <source>
        <strain evidence="1 2">LM2416</strain>
    </source>
</reference>
<dbReference type="EMBL" id="CP022315">
    <property type="protein sequence ID" value="ASK64225.1"/>
    <property type="molecule type" value="Genomic_DNA"/>
</dbReference>
<dbReference type="InterPro" id="IPR045941">
    <property type="entry name" value="DUF6361"/>
</dbReference>
<sequence>MLNELKLGWIDYSSEHKDKVMAVLHALSGPEAVDELGIGLIRDGFADILFPVTSTIQARAKYYFIIPYLLMELEKEKYTRPQDLIRKLGEEEIALIDTLFVDGESGVIGGRAGQKLKPSSLYGISNENC</sequence>
<dbReference type="OrthoDB" id="1825624at2"/>
<keyword evidence="2" id="KW-1185">Reference proteome</keyword>
<name>A0A220U865_9BACI</name>
<gene>
    <name evidence="1" type="ORF">CFK37_19775</name>
</gene>
<evidence type="ECO:0000313" key="1">
    <source>
        <dbReference type="EMBL" id="ASK64225.1"/>
    </source>
</evidence>
<organism evidence="1 2">
    <name type="scientific">Virgibacillus phasianinus</name>
    <dbReference type="NCBI Taxonomy" id="2017483"/>
    <lineage>
        <taxon>Bacteria</taxon>
        <taxon>Bacillati</taxon>
        <taxon>Bacillota</taxon>
        <taxon>Bacilli</taxon>
        <taxon>Bacillales</taxon>
        <taxon>Bacillaceae</taxon>
        <taxon>Virgibacillus</taxon>
    </lineage>
</organism>